<feature type="domain" description="Retrotransposon Copia-like N-terminal" evidence="1">
    <location>
        <begin position="21"/>
        <end position="67"/>
    </location>
</feature>
<dbReference type="EMBL" id="QGNW01001877">
    <property type="protein sequence ID" value="RVW28831.1"/>
    <property type="molecule type" value="Genomic_DNA"/>
</dbReference>
<reference evidence="3 4" key="1">
    <citation type="journal article" date="2018" name="PLoS Genet.">
        <title>Population sequencing reveals clonal diversity and ancestral inbreeding in the grapevine cultivar Chardonnay.</title>
        <authorList>
            <person name="Roach M.J."/>
            <person name="Johnson D.L."/>
            <person name="Bohlmann J."/>
            <person name="van Vuuren H.J."/>
            <person name="Jones S.J."/>
            <person name="Pretorius I.S."/>
            <person name="Schmidt S.A."/>
            <person name="Borneman A.R."/>
        </authorList>
    </citation>
    <scope>NUCLEOTIDE SEQUENCE [LARGE SCALE GENOMIC DNA]</scope>
    <source>
        <strain evidence="4">cv. Chardonnay</strain>
        <strain evidence="3">I10V1</strain>
        <tissue evidence="3">Leaf</tissue>
    </source>
</reference>
<dbReference type="InterPro" id="IPR029472">
    <property type="entry name" value="Copia-like_N"/>
</dbReference>
<evidence type="ECO:0000259" key="1">
    <source>
        <dbReference type="Pfam" id="PF14244"/>
    </source>
</evidence>
<evidence type="ECO:0000313" key="4">
    <source>
        <dbReference type="Proteomes" id="UP000288805"/>
    </source>
</evidence>
<evidence type="ECO:0000313" key="2">
    <source>
        <dbReference type="EMBL" id="RVW28831.1"/>
    </source>
</evidence>
<gene>
    <name evidence="3" type="ORF">CK203_050138</name>
    <name evidence="2" type="ORF">CK203_096911</name>
</gene>
<accession>A0A438GYG1</accession>
<proteinExistence type="predicted"/>
<protein>
    <recommendedName>
        <fullName evidence="1">Retrotransposon Copia-like N-terminal domain-containing protein</fullName>
    </recommendedName>
</protein>
<organism evidence="3 4">
    <name type="scientific">Vitis vinifera</name>
    <name type="common">Grape</name>
    <dbReference type="NCBI Taxonomy" id="29760"/>
    <lineage>
        <taxon>Eukaryota</taxon>
        <taxon>Viridiplantae</taxon>
        <taxon>Streptophyta</taxon>
        <taxon>Embryophyta</taxon>
        <taxon>Tracheophyta</taxon>
        <taxon>Spermatophyta</taxon>
        <taxon>Magnoliopsida</taxon>
        <taxon>eudicotyledons</taxon>
        <taxon>Gunneridae</taxon>
        <taxon>Pentapetalae</taxon>
        <taxon>rosids</taxon>
        <taxon>Vitales</taxon>
        <taxon>Vitaceae</taxon>
        <taxon>Viteae</taxon>
        <taxon>Vitis</taxon>
    </lineage>
</organism>
<name>A0A438GYG1_VITVI</name>
<comment type="caution">
    <text evidence="3">The sequence shown here is derived from an EMBL/GenBank/DDBJ whole genome shotgun (WGS) entry which is preliminary data.</text>
</comment>
<evidence type="ECO:0000313" key="3">
    <source>
        <dbReference type="EMBL" id="RVW77272.1"/>
    </source>
</evidence>
<sequence>MVFESSKDIEIIDSSNPYHLHPSDHPSIMLVSKSLDGDNYGTWSRSVTIAPSAKDKIEFIDGSIIRPSHTNAKFSSWK</sequence>
<dbReference type="PANTHER" id="PTHR37610">
    <property type="entry name" value="CCHC-TYPE DOMAIN-CONTAINING PROTEIN"/>
    <property type="match status" value="1"/>
</dbReference>
<dbReference type="AlphaFoldDB" id="A0A438GYG1"/>
<dbReference type="Pfam" id="PF14244">
    <property type="entry name" value="Retrotran_gag_3"/>
    <property type="match status" value="1"/>
</dbReference>
<dbReference type="EMBL" id="QGNW01000315">
    <property type="protein sequence ID" value="RVW77272.1"/>
    <property type="molecule type" value="Genomic_DNA"/>
</dbReference>
<dbReference type="PANTHER" id="PTHR37610:SF97">
    <property type="entry name" value="RETROTRANSPOSON GAG DOMAIN-CONTAINING PROTEIN"/>
    <property type="match status" value="1"/>
</dbReference>
<dbReference type="Proteomes" id="UP000288805">
    <property type="component" value="Unassembled WGS sequence"/>
</dbReference>